<dbReference type="EC" id="2.3.1.-" evidence="4"/>
<proteinExistence type="inferred from homology"/>
<keyword evidence="4" id="KW-0012">Acyltransferase</keyword>
<evidence type="ECO:0000256" key="2">
    <source>
        <dbReference type="ARBA" id="ARBA00022679"/>
    </source>
</evidence>
<dbReference type="EMBL" id="JBHSLD010000007">
    <property type="protein sequence ID" value="MFC5380491.1"/>
    <property type="molecule type" value="Genomic_DNA"/>
</dbReference>
<dbReference type="Proteomes" id="UP001596122">
    <property type="component" value="Unassembled WGS sequence"/>
</dbReference>
<dbReference type="RefSeq" id="WP_340268161.1">
    <property type="nucleotide sequence ID" value="NZ_JBBEOG010000002.1"/>
</dbReference>
<comment type="caution">
    <text evidence="4">The sequence shown here is derived from an EMBL/GenBank/DDBJ whole genome shotgun (WGS) entry which is preliminary data.</text>
</comment>
<reference evidence="5" key="1">
    <citation type="journal article" date="2019" name="Int. J. Syst. Evol. Microbiol.">
        <title>The Global Catalogue of Microorganisms (GCM) 10K type strain sequencing project: providing services to taxonomists for standard genome sequencing and annotation.</title>
        <authorList>
            <consortium name="The Broad Institute Genomics Platform"/>
            <consortium name="The Broad Institute Genome Sequencing Center for Infectious Disease"/>
            <person name="Wu L."/>
            <person name="Ma J."/>
        </authorList>
    </citation>
    <scope>NUCLEOTIDE SEQUENCE [LARGE SCALE GENOMIC DNA]</scope>
    <source>
        <strain evidence="5">CCUG 43114</strain>
    </source>
</reference>
<protein>
    <submittedName>
        <fullName evidence="4">Acyltransferase</fullName>
        <ecNumber evidence="4">2.3.1.-</ecNumber>
    </submittedName>
</protein>
<dbReference type="InterPro" id="IPR051159">
    <property type="entry name" value="Hexapeptide_acetyltransf"/>
</dbReference>
<dbReference type="GO" id="GO:0016746">
    <property type="term" value="F:acyltransferase activity"/>
    <property type="evidence" value="ECO:0007669"/>
    <property type="project" value="UniProtKB-KW"/>
</dbReference>
<comment type="similarity">
    <text evidence="1">Belongs to the transferase hexapeptide repeat family.</text>
</comment>
<keyword evidence="2 4" id="KW-0808">Transferase</keyword>
<dbReference type="CDD" id="cd04647">
    <property type="entry name" value="LbH_MAT_like"/>
    <property type="match status" value="1"/>
</dbReference>
<evidence type="ECO:0000256" key="1">
    <source>
        <dbReference type="ARBA" id="ARBA00007274"/>
    </source>
</evidence>
<dbReference type="InterPro" id="IPR011004">
    <property type="entry name" value="Trimer_LpxA-like_sf"/>
</dbReference>
<dbReference type="PANTHER" id="PTHR23416">
    <property type="entry name" value="SIALIC ACID SYNTHASE-RELATED"/>
    <property type="match status" value="1"/>
</dbReference>
<dbReference type="SUPFAM" id="SSF51161">
    <property type="entry name" value="Trimeric LpxA-like enzymes"/>
    <property type="match status" value="1"/>
</dbReference>
<accession>A0ABW0GNK3</accession>
<feature type="region of interest" description="Disordered" evidence="3">
    <location>
        <begin position="229"/>
        <end position="270"/>
    </location>
</feature>
<evidence type="ECO:0000313" key="4">
    <source>
        <dbReference type="EMBL" id="MFC5380491.1"/>
    </source>
</evidence>
<sequence length="270" mass="29554">MEGLAAVVAAWRVRLREGRHPEQYAHLSRESLAWVWRHRALTPGYLVRYARLLRLRLLHPDVVTHGMVFLGRGARVRTVPGYGRVHLGAFVHLGERTVLRAHEGMLRVGDKVVAGADVRVTCWLDVEVGDGTLLADWTYVADFDHVHSDVARPVKDQGIRKAPVRIGPGSWLGLRSAVLRGSDLGRGTVVAAHAVVRGAWPADVVLAGVPAVQVADRAERAARGTWPGADLLAHDPALRPAAPPARGRGRRRARLRGRPVPPGSRPRRRG</sequence>
<dbReference type="PANTHER" id="PTHR23416:SF23">
    <property type="entry name" value="ACETYLTRANSFERASE C18B11.09C-RELATED"/>
    <property type="match status" value="1"/>
</dbReference>
<feature type="compositionally biased region" description="Basic residues" evidence="3">
    <location>
        <begin position="247"/>
        <end position="257"/>
    </location>
</feature>
<evidence type="ECO:0000313" key="5">
    <source>
        <dbReference type="Proteomes" id="UP001596122"/>
    </source>
</evidence>
<keyword evidence="5" id="KW-1185">Reference proteome</keyword>
<evidence type="ECO:0000256" key="3">
    <source>
        <dbReference type="SAM" id="MobiDB-lite"/>
    </source>
</evidence>
<name>A0ABW0GNK3_9MICO</name>
<gene>
    <name evidence="4" type="ORF">ACFPJ6_06795</name>
</gene>
<dbReference type="Gene3D" id="2.160.10.10">
    <property type="entry name" value="Hexapeptide repeat proteins"/>
    <property type="match status" value="1"/>
</dbReference>
<organism evidence="4 5">
    <name type="scientific">Aquipuribacter nitratireducens</name>
    <dbReference type="NCBI Taxonomy" id="650104"/>
    <lineage>
        <taxon>Bacteria</taxon>
        <taxon>Bacillati</taxon>
        <taxon>Actinomycetota</taxon>
        <taxon>Actinomycetes</taxon>
        <taxon>Micrococcales</taxon>
        <taxon>Intrasporangiaceae</taxon>
        <taxon>Aquipuribacter</taxon>
    </lineage>
</organism>